<feature type="transmembrane region" description="Helical" evidence="1">
    <location>
        <begin position="60"/>
        <end position="83"/>
    </location>
</feature>
<feature type="transmembrane region" description="Helical" evidence="1">
    <location>
        <begin position="20"/>
        <end position="40"/>
    </location>
</feature>
<dbReference type="AlphaFoldDB" id="A0A1B1TB73"/>
<feature type="transmembrane region" description="Helical" evidence="1">
    <location>
        <begin position="104"/>
        <end position="121"/>
    </location>
</feature>
<evidence type="ECO:0000256" key="1">
    <source>
        <dbReference type="SAM" id="Phobius"/>
    </source>
</evidence>
<sequence>MQSIMSNVIVDICMEITREFVKIITFILGPIVLASYVYGVSHSQNPSGLWGGIPVSWQRYIVPFMFIAALGYIIYWWTVFYHLDTLTVESFRWPWGESDGKGNSRLLFSFLLILIPSALWIESTIFHIENDYSWTPFLVIGLLFLASVGNVMLGLIAYSAYQDDVSSSSYMLLGAIALGIQCILNDFIIWSYKFPWSE</sequence>
<evidence type="ECO:0000313" key="2">
    <source>
        <dbReference type="EMBL" id="ANV79532.1"/>
    </source>
</evidence>
<keyword evidence="1" id="KW-0812">Transmembrane</keyword>
<keyword evidence="1" id="KW-1133">Transmembrane helix</keyword>
<protein>
    <submittedName>
        <fullName evidence="2">Uncharacterized protein</fullName>
    </submittedName>
</protein>
<dbReference type="EMBL" id="KP211837">
    <property type="protein sequence ID" value="ANV79532.1"/>
    <property type="molecule type" value="Genomic_DNA"/>
</dbReference>
<proteinExistence type="predicted"/>
<feature type="transmembrane region" description="Helical" evidence="1">
    <location>
        <begin position="170"/>
        <end position="192"/>
    </location>
</feature>
<keyword evidence="1" id="KW-0472">Membrane</keyword>
<organism evidence="2">
    <name type="scientific">uncultured Poseidoniia archaeon</name>
    <dbReference type="NCBI Taxonomy" id="1697135"/>
    <lineage>
        <taxon>Archaea</taxon>
        <taxon>Methanobacteriati</taxon>
        <taxon>Thermoplasmatota</taxon>
        <taxon>Candidatus Poseidoniia</taxon>
        <taxon>environmental samples</taxon>
    </lineage>
</organism>
<feature type="transmembrane region" description="Helical" evidence="1">
    <location>
        <begin position="133"/>
        <end position="158"/>
    </location>
</feature>
<accession>A0A1B1TB73</accession>
<reference evidence="2" key="1">
    <citation type="submission" date="2014-11" db="EMBL/GenBank/DDBJ databases">
        <authorList>
            <person name="Zhu J."/>
            <person name="Qi W."/>
            <person name="Song R."/>
        </authorList>
    </citation>
    <scope>NUCLEOTIDE SEQUENCE</scope>
</reference>
<reference evidence="2" key="2">
    <citation type="journal article" date="2015" name="ISME J.">
        <title>A new class of marine Euryarchaeota group II from the Mediterranean deep chlorophyll maximum.</title>
        <authorList>
            <person name="Martin-Cuadrado A.B."/>
            <person name="Garcia-Heredia I."/>
            <person name="Molto A.G."/>
            <person name="Lopez-Ubeda R."/>
            <person name="Kimes N."/>
            <person name="Lopez-Garcia P."/>
            <person name="Moreira D."/>
            <person name="Rodriguez-Valera F."/>
        </authorList>
    </citation>
    <scope>NUCLEOTIDE SEQUENCE</scope>
</reference>
<name>A0A1B1TB73_9ARCH</name>